<dbReference type="Gene3D" id="2.60.40.10">
    <property type="entry name" value="Immunoglobulins"/>
    <property type="match status" value="2"/>
</dbReference>
<dbReference type="GO" id="GO:0030246">
    <property type="term" value="F:carbohydrate binding"/>
    <property type="evidence" value="ECO:0007669"/>
    <property type="project" value="InterPro"/>
</dbReference>
<dbReference type="SUPFAM" id="SSF49785">
    <property type="entry name" value="Galactose-binding domain-like"/>
    <property type="match status" value="1"/>
</dbReference>
<evidence type="ECO:0000256" key="3">
    <source>
        <dbReference type="ARBA" id="ARBA00012756"/>
    </source>
</evidence>
<comment type="catalytic activity">
    <reaction evidence="1">
        <text>Hydrolysis of terminal non-reducing beta-D-galactose residues in beta-D-galactosides.</text>
        <dbReference type="EC" id="3.2.1.23"/>
    </reaction>
</comment>
<evidence type="ECO:0000256" key="5">
    <source>
        <dbReference type="ARBA" id="ARBA00023295"/>
    </source>
</evidence>
<evidence type="ECO:0000259" key="10">
    <source>
        <dbReference type="SMART" id="SM01038"/>
    </source>
</evidence>
<dbReference type="Pfam" id="PF02837">
    <property type="entry name" value="Glyco_hydro_2_N"/>
    <property type="match status" value="2"/>
</dbReference>
<feature type="compositionally biased region" description="Polar residues" evidence="8">
    <location>
        <begin position="185"/>
        <end position="207"/>
    </location>
</feature>
<sequence length="1153" mass="132445">MFQRLLYYLLNVWGLHGLLFVFDSWSWRLHGARTIIFFTNWVYDAGWKVRLWWRQLSFQKFWRLSVPDWENPLVTGRNKRDAHCPLYAFSTSKEAQNFWTNDGTWSKLDSLENTVLLNGSWKFQLVPEPDAVPTNFHESNYFDESWDEIPVPSNWQCKGYDRPIYTNFQYPFCVDPPHIRRRTSSSEALSGNAVTENTEKSSQNCAESHNPTGCYRKSFQVPSEWLSGHRRVFISFEGVESAFLCWLNGIELGYSEDSRLPAEFDITEALAEENTLALQVMRWSNGSYLEDQDHWWLSGVYRDVRIYSKPAVFIADYKVTFTEISPNTATISAMVEVNSMRRLLQDDVAEIRMVLLDGQELVCEGRMTTFQLVETEPERYGNHVDIVQDHRYTCDVRGCVDSPTLWSAENPHLYTFILTLIAHNGDEIDCEACNVGVRDVNIFAGKLFLNGTPITIQGVNRHEHCPVNGKYVSEELMIHDILLMKQNNFNAVRTAHYPNHPRFYDLCDKYGLYVVDEANIETHGFQSLLHSTGFLSNEKQWANCFLSRFVRMVKRDQNHPCIVFWSLGNESGFGKSHQTMAAWIRSEDKSRPIMYEGGGACTSCTDVICPMYARVETCYKLSLLDNANRPVILCEYSHAMGNSNGGLEKYWLHFRKANKLQGGFIWDLVDQGLVKEDGNGKKYWAYGGDFGDVPNDRQFCINGLAFPDRSPHPAMYEVKYLQQPVTVEWQSAGHYRNVVVRNWYHFSSLHDLETTLRAYSYDGVEMFEFNIKLQFVAPCEQHVIDVYSLMLSRTRKENLSFVALINFVFQARVDTDWCSAGFEIARSQLILPKFYSHNNRMHFRSLQCPLELCVRQNKDVLTIETSGGLGCSFAKSGIYAGLLHELRFGASQMIHGPIFPCFWRACTDNDRGGEALSFSSRWSHAGLNSLKVVNEPRVSFLSNTEGFCVESHFSLAPHGIEAKRMTDVRMTHTIKPSGEIRLDTAIDVNRYIPELPRVGLRLKCGEQLQSVEWLGRGPHECYQDRKASAFFGRYTSTVDNMFTPYIVPSENGSRSDVKWAALADDFGRRIQFTAETPSFFHQFSALNYDLETLDASLHTNELQRSSHVNVHLDTFQMGVGGDDSWSPSVHNEFLSKAQKWTFSCTIYALQNTR</sequence>
<organism evidence="11">
    <name type="scientific">Ostreococcus tauri</name>
    <name type="common">Marine green alga</name>
    <dbReference type="NCBI Taxonomy" id="70448"/>
    <lineage>
        <taxon>Eukaryota</taxon>
        <taxon>Viridiplantae</taxon>
        <taxon>Chlorophyta</taxon>
        <taxon>Mamiellophyceae</taxon>
        <taxon>Mamiellales</taxon>
        <taxon>Bathycoccaceae</taxon>
        <taxon>Ostreococcus</taxon>
    </lineage>
</organism>
<dbReference type="SUPFAM" id="SSF74650">
    <property type="entry name" value="Galactose mutarotase-like"/>
    <property type="match status" value="1"/>
</dbReference>
<reference evidence="11" key="1">
    <citation type="submission" date="2017-04" db="EMBL/GenBank/DDBJ databases">
        <title>Population genomics of picophytoplankton unveils novel chromosome hypervariability.</title>
        <authorList>
            <consortium name="DOE Joint Genome Institute"/>
            <person name="Blanc-Mathieu R."/>
            <person name="Krasovec M."/>
            <person name="Hebrard M."/>
            <person name="Yau S."/>
            <person name="Desgranges E."/>
            <person name="Martin J."/>
            <person name="Schackwitz W."/>
            <person name="Kuo A."/>
            <person name="Salin G."/>
            <person name="Donnadieu C."/>
            <person name="Desdevises Y."/>
            <person name="Sanchez-Ferandin S."/>
            <person name="Moreau H."/>
            <person name="Rivals E."/>
            <person name="Grigoriev I.V."/>
            <person name="Grimsley N."/>
            <person name="Eyre-Walker A."/>
            <person name="Piganeau G."/>
        </authorList>
    </citation>
    <scope>NUCLEOTIDE SEQUENCE [LARGE SCALE GENOMIC DNA]</scope>
    <source>
        <strain evidence="11">RCC 1115</strain>
    </source>
</reference>
<feature type="transmembrane region" description="Helical" evidence="9">
    <location>
        <begin position="7"/>
        <end position="27"/>
    </location>
</feature>
<dbReference type="InterPro" id="IPR023230">
    <property type="entry name" value="Glyco_hydro_2_CS"/>
</dbReference>
<proteinExistence type="inferred from homology"/>
<evidence type="ECO:0000256" key="8">
    <source>
        <dbReference type="SAM" id="MobiDB-lite"/>
    </source>
</evidence>
<evidence type="ECO:0000313" key="11">
    <source>
        <dbReference type="EMBL" id="OUS42074.1"/>
    </source>
</evidence>
<dbReference type="Pfam" id="PF02929">
    <property type="entry name" value="Bgal_small_N"/>
    <property type="match status" value="1"/>
</dbReference>
<keyword evidence="4 7" id="KW-0378">Hydrolase</keyword>
<dbReference type="PROSITE" id="PS00719">
    <property type="entry name" value="GLYCOSYL_HYDROL_F2_1"/>
    <property type="match status" value="1"/>
</dbReference>
<dbReference type="GO" id="GO:0009341">
    <property type="term" value="C:beta-galactosidase complex"/>
    <property type="evidence" value="ECO:0007669"/>
    <property type="project" value="InterPro"/>
</dbReference>
<keyword evidence="5 7" id="KW-0326">Glycosidase</keyword>
<feature type="region of interest" description="Disordered" evidence="8">
    <location>
        <begin position="184"/>
        <end position="207"/>
    </location>
</feature>
<evidence type="ECO:0000256" key="4">
    <source>
        <dbReference type="ARBA" id="ARBA00022801"/>
    </source>
</evidence>
<evidence type="ECO:0000256" key="2">
    <source>
        <dbReference type="ARBA" id="ARBA00007401"/>
    </source>
</evidence>
<keyword evidence="9" id="KW-0812">Transmembrane</keyword>
<keyword evidence="9" id="KW-1133">Transmembrane helix</keyword>
<dbReference type="InterPro" id="IPR014718">
    <property type="entry name" value="GH-type_carb-bd"/>
</dbReference>
<accession>A0A1Y5I1P4</accession>
<dbReference type="InterPro" id="IPR032312">
    <property type="entry name" value="LacZ_4"/>
</dbReference>
<dbReference type="InterPro" id="IPR050347">
    <property type="entry name" value="Bact_Beta-galactosidase"/>
</dbReference>
<dbReference type="Pfam" id="PF16353">
    <property type="entry name" value="LacZ_4"/>
    <property type="match status" value="1"/>
</dbReference>
<protein>
    <recommendedName>
        <fullName evidence="3">beta-galactosidase</fullName>
        <ecNumber evidence="3">3.2.1.23</ecNumber>
    </recommendedName>
    <alternativeName>
        <fullName evidence="6">Lactase</fullName>
    </alternativeName>
</protein>
<keyword evidence="9" id="KW-0472">Membrane</keyword>
<dbReference type="SUPFAM" id="SSF51445">
    <property type="entry name" value="(Trans)glycosidases"/>
    <property type="match status" value="1"/>
</dbReference>
<dbReference type="InterPro" id="IPR013783">
    <property type="entry name" value="Ig-like_fold"/>
</dbReference>
<gene>
    <name evidence="11" type="ORF">BE221DRAFT_202018</name>
</gene>
<comment type="similarity">
    <text evidence="2 7">Belongs to the glycosyl hydrolase 2 family.</text>
</comment>
<dbReference type="InterPro" id="IPR006104">
    <property type="entry name" value="Glyco_hydro_2_N"/>
</dbReference>
<dbReference type="GO" id="GO:0004565">
    <property type="term" value="F:beta-galactosidase activity"/>
    <property type="evidence" value="ECO:0007669"/>
    <property type="project" value="UniProtKB-EC"/>
</dbReference>
<dbReference type="Gene3D" id="3.20.20.80">
    <property type="entry name" value="Glycosidases"/>
    <property type="match status" value="1"/>
</dbReference>
<feature type="domain" description="Beta galactosidase small chain/" evidence="10">
    <location>
        <begin position="870"/>
        <end position="1147"/>
    </location>
</feature>
<dbReference type="EC" id="3.2.1.23" evidence="3"/>
<dbReference type="InterPro" id="IPR006103">
    <property type="entry name" value="Glyco_hydro_2_cat"/>
</dbReference>
<dbReference type="Gene3D" id="2.60.120.260">
    <property type="entry name" value="Galactose-binding domain-like"/>
    <property type="match status" value="1"/>
</dbReference>
<dbReference type="Proteomes" id="UP000195557">
    <property type="component" value="Unassembled WGS sequence"/>
</dbReference>
<name>A0A1Y5I1P4_OSTTA</name>
<dbReference type="InterPro" id="IPR008979">
    <property type="entry name" value="Galactose-bd-like_sf"/>
</dbReference>
<dbReference type="PANTHER" id="PTHR46323:SF2">
    <property type="entry name" value="BETA-GALACTOSIDASE"/>
    <property type="match status" value="1"/>
</dbReference>
<dbReference type="SMART" id="SM01038">
    <property type="entry name" value="Bgal_small_N"/>
    <property type="match status" value="1"/>
</dbReference>
<dbReference type="Gene3D" id="2.70.98.10">
    <property type="match status" value="1"/>
</dbReference>
<dbReference type="InterPro" id="IPR004199">
    <property type="entry name" value="B-gal_small/dom_5"/>
</dbReference>
<dbReference type="Pfam" id="PF00703">
    <property type="entry name" value="Glyco_hydro_2"/>
    <property type="match status" value="1"/>
</dbReference>
<evidence type="ECO:0000256" key="6">
    <source>
        <dbReference type="ARBA" id="ARBA00032230"/>
    </source>
</evidence>
<dbReference type="InterPro" id="IPR036156">
    <property type="entry name" value="Beta-gal/glucu_dom_sf"/>
</dbReference>
<dbReference type="SUPFAM" id="SSF49303">
    <property type="entry name" value="beta-Galactosidase/glucuronidase domain"/>
    <property type="match status" value="2"/>
</dbReference>
<dbReference type="InterPro" id="IPR006102">
    <property type="entry name" value="Ig-like_GH2"/>
</dbReference>
<dbReference type="FunFam" id="3.20.20.80:FF:000018">
    <property type="entry name" value="Beta-galactosidase"/>
    <property type="match status" value="1"/>
</dbReference>
<dbReference type="InterPro" id="IPR006101">
    <property type="entry name" value="Glyco_hydro_2"/>
</dbReference>
<dbReference type="GO" id="GO:0005990">
    <property type="term" value="P:lactose catabolic process"/>
    <property type="evidence" value="ECO:0007669"/>
    <property type="project" value="TreeGrafter"/>
</dbReference>
<evidence type="ECO:0000256" key="1">
    <source>
        <dbReference type="ARBA" id="ARBA00001412"/>
    </source>
</evidence>
<dbReference type="PRINTS" id="PR00132">
    <property type="entry name" value="GLHYDRLASE2"/>
</dbReference>
<dbReference type="EMBL" id="KZ155839">
    <property type="protein sequence ID" value="OUS42074.1"/>
    <property type="molecule type" value="Genomic_DNA"/>
</dbReference>
<dbReference type="AlphaFoldDB" id="A0A1Y5I1P4"/>
<dbReference type="InterPro" id="IPR011013">
    <property type="entry name" value="Gal_mutarotase_sf_dom"/>
</dbReference>
<evidence type="ECO:0000256" key="7">
    <source>
        <dbReference type="RuleBase" id="RU361154"/>
    </source>
</evidence>
<dbReference type="PANTHER" id="PTHR46323">
    <property type="entry name" value="BETA-GALACTOSIDASE"/>
    <property type="match status" value="1"/>
</dbReference>
<evidence type="ECO:0000256" key="9">
    <source>
        <dbReference type="SAM" id="Phobius"/>
    </source>
</evidence>
<dbReference type="InterPro" id="IPR017853">
    <property type="entry name" value="GH"/>
</dbReference>
<dbReference type="Pfam" id="PF02836">
    <property type="entry name" value="Glyco_hydro_2_C"/>
    <property type="match status" value="1"/>
</dbReference>